<gene>
    <name evidence="1" type="ORF">FPV09_07075</name>
</gene>
<dbReference type="KEGG" id="them:FPV09_07075"/>
<protein>
    <submittedName>
        <fullName evidence="1">Uncharacterized protein</fullName>
    </submittedName>
</protein>
<dbReference type="EMBL" id="CP041932">
    <property type="protein sequence ID" value="QEK14893.1"/>
    <property type="molecule type" value="Genomic_DNA"/>
</dbReference>
<sequence length="618" mass="68010">MRRGQLFSMDALISIVLVIMILGTVSATSESLRSEITSLVGWYERANIADNMLDVLTKSPGEPEDWEENPQNVRVVGLLDRQEGYLNYEKIKVLFDLVQSGNSNVISSLCNLSHDNNFKLTALFTNSTVFANISVYHVGRGGGVSLEGFSIYDCSNYSEIGGNTIDGSVLINCTNTVRFSGPNDNFQVSGNFCTFGDLKLTGAVSAMIGSYVAQDTYLAINGTFKDSSSNTLSIYSRVYVTGAWWLTASASRSIYNDVYIGEYWKVSGSGPYTVYGDVYVFGNRLASANRLIWLVGSTQVTINGNLYVRVNGVWYAVVGNPSNENNWYRWDGTSWTSASDDVAITGDTAKIDGIKVIEGTDNIVVNGSSSSLKSPPGEFPLPPCLQSTPGQPGQIIINVMNLSVVLTYPTSYYSSDNVSSISILNCTPIDNSLTVSASMNSSPWIEFSERRMPVLRLVYSKDYFISSNELPKEIYSGLLDQYTNDVLNITLPTNVDKGNLTLISAFSGKDYTGYSVLVIVKNDEHWVYGINMTRIYQGHTTSGVPEGCYIKLEKGQALVPFSCLVPPAELDKSVTFTVWAYSLEGFPEVTIEDIGNLDAYLKPVRQMGVIRLWVWPRR</sequence>
<accession>A0A5C0SKE9</accession>
<evidence type="ECO:0000313" key="2">
    <source>
        <dbReference type="Proteomes" id="UP000322631"/>
    </source>
</evidence>
<evidence type="ECO:0000313" key="1">
    <source>
        <dbReference type="EMBL" id="QEK14893.1"/>
    </source>
</evidence>
<dbReference type="AlphaFoldDB" id="A0A5C0SKE9"/>
<reference evidence="1 2" key="1">
    <citation type="submission" date="2019-07" db="EMBL/GenBank/DDBJ databases">
        <title>Complete genome of Thermococcus acidophilus.</title>
        <authorList>
            <person name="Li X."/>
        </authorList>
    </citation>
    <scope>NUCLEOTIDE SEQUENCE [LARGE SCALE GENOMIC DNA]</scope>
    <source>
        <strain evidence="1 2">SY113</strain>
    </source>
</reference>
<organism evidence="1 2">
    <name type="scientific">Thermococcus aciditolerans</name>
    <dbReference type="NCBI Taxonomy" id="2598455"/>
    <lineage>
        <taxon>Archaea</taxon>
        <taxon>Methanobacteriati</taxon>
        <taxon>Methanobacteriota</taxon>
        <taxon>Thermococci</taxon>
        <taxon>Thermococcales</taxon>
        <taxon>Thermococcaceae</taxon>
        <taxon>Thermococcus</taxon>
    </lineage>
</organism>
<name>A0A5C0SKE9_9EURY</name>
<dbReference type="RefSeq" id="WP_148882862.1">
    <property type="nucleotide sequence ID" value="NZ_CP041932.1"/>
</dbReference>
<proteinExistence type="predicted"/>
<dbReference type="GeneID" id="41609604"/>
<dbReference type="Proteomes" id="UP000322631">
    <property type="component" value="Chromosome"/>
</dbReference>
<keyword evidence="2" id="KW-1185">Reference proteome</keyword>